<organism evidence="3 4">
    <name type="scientific">Anisodus acutangulus</name>
    <dbReference type="NCBI Taxonomy" id="402998"/>
    <lineage>
        <taxon>Eukaryota</taxon>
        <taxon>Viridiplantae</taxon>
        <taxon>Streptophyta</taxon>
        <taxon>Embryophyta</taxon>
        <taxon>Tracheophyta</taxon>
        <taxon>Spermatophyta</taxon>
        <taxon>Magnoliopsida</taxon>
        <taxon>eudicotyledons</taxon>
        <taxon>Gunneridae</taxon>
        <taxon>Pentapetalae</taxon>
        <taxon>asterids</taxon>
        <taxon>lamiids</taxon>
        <taxon>Solanales</taxon>
        <taxon>Solanaceae</taxon>
        <taxon>Solanoideae</taxon>
        <taxon>Hyoscyameae</taxon>
        <taxon>Anisodus</taxon>
    </lineage>
</organism>
<reference evidence="4" key="1">
    <citation type="journal article" date="2023" name="Proc. Natl. Acad. Sci. U.S.A.">
        <title>Genomic and structural basis for evolution of tropane alkaloid biosynthesis.</title>
        <authorList>
            <person name="Wanga Y.-J."/>
            <person name="Taina T."/>
            <person name="Yua J.-Y."/>
            <person name="Lia J."/>
            <person name="Xua B."/>
            <person name="Chenc J."/>
            <person name="D'Auriad J.C."/>
            <person name="Huanga J.-P."/>
            <person name="Huanga S.-X."/>
        </authorList>
    </citation>
    <scope>NUCLEOTIDE SEQUENCE [LARGE SCALE GENOMIC DNA]</scope>
    <source>
        <strain evidence="4">cv. KIB-2019</strain>
    </source>
</reference>
<accession>A0A9Q1MA87</accession>
<evidence type="ECO:0000313" key="3">
    <source>
        <dbReference type="EMBL" id="KAJ8555523.1"/>
    </source>
</evidence>
<keyword evidence="2" id="KW-0732">Signal</keyword>
<comment type="caution">
    <text evidence="3">The sequence shown here is derived from an EMBL/GenBank/DDBJ whole genome shotgun (WGS) entry which is preliminary data.</text>
</comment>
<evidence type="ECO:0000313" key="4">
    <source>
        <dbReference type="Proteomes" id="UP001152561"/>
    </source>
</evidence>
<feature type="transmembrane region" description="Helical" evidence="1">
    <location>
        <begin position="45"/>
        <end position="64"/>
    </location>
</feature>
<keyword evidence="1" id="KW-1133">Transmembrane helix</keyword>
<proteinExistence type="predicted"/>
<dbReference type="EMBL" id="JAJAGQ010000008">
    <property type="protein sequence ID" value="KAJ8555523.1"/>
    <property type="molecule type" value="Genomic_DNA"/>
</dbReference>
<gene>
    <name evidence="3" type="ORF">K7X08_013019</name>
</gene>
<keyword evidence="1" id="KW-0812">Transmembrane</keyword>
<name>A0A9Q1MA87_9SOLA</name>
<evidence type="ECO:0000256" key="2">
    <source>
        <dbReference type="SAM" id="SignalP"/>
    </source>
</evidence>
<sequence length="68" mass="6542">MVVSKSTSSALAVFAVIVTVCSLIGATVAADAPAPAPASSAGSISPSFAAGCAVTILIPSPLFLHQVT</sequence>
<keyword evidence="1" id="KW-0472">Membrane</keyword>
<feature type="chain" id="PRO_5040291908" evidence="2">
    <location>
        <begin position="30"/>
        <end position="68"/>
    </location>
</feature>
<evidence type="ECO:0000256" key="1">
    <source>
        <dbReference type="SAM" id="Phobius"/>
    </source>
</evidence>
<dbReference type="AlphaFoldDB" id="A0A9Q1MA87"/>
<protein>
    <submittedName>
        <fullName evidence="3">Uncharacterized protein</fullName>
    </submittedName>
</protein>
<feature type="signal peptide" evidence="2">
    <location>
        <begin position="1"/>
        <end position="29"/>
    </location>
</feature>
<keyword evidence="4" id="KW-1185">Reference proteome</keyword>
<dbReference type="Proteomes" id="UP001152561">
    <property type="component" value="Unassembled WGS sequence"/>
</dbReference>